<dbReference type="EMBL" id="OY731403">
    <property type="protein sequence ID" value="CAJ1960584.1"/>
    <property type="molecule type" value="Genomic_DNA"/>
</dbReference>
<sequence length="74" mass="8246">MAMTDLTALSSMLNVGCVLPDNNTTMADLNVLSSMIEHNLNNITKRLETLNVIEKTQNQPHMQTPLLAIHNDQE</sequence>
<organism evidence="1 2">
    <name type="scientific">Sphenostylis stenocarpa</name>
    <dbReference type="NCBI Taxonomy" id="92480"/>
    <lineage>
        <taxon>Eukaryota</taxon>
        <taxon>Viridiplantae</taxon>
        <taxon>Streptophyta</taxon>
        <taxon>Embryophyta</taxon>
        <taxon>Tracheophyta</taxon>
        <taxon>Spermatophyta</taxon>
        <taxon>Magnoliopsida</taxon>
        <taxon>eudicotyledons</taxon>
        <taxon>Gunneridae</taxon>
        <taxon>Pentapetalae</taxon>
        <taxon>rosids</taxon>
        <taxon>fabids</taxon>
        <taxon>Fabales</taxon>
        <taxon>Fabaceae</taxon>
        <taxon>Papilionoideae</taxon>
        <taxon>50 kb inversion clade</taxon>
        <taxon>NPAAA clade</taxon>
        <taxon>indigoferoid/millettioid clade</taxon>
        <taxon>Phaseoleae</taxon>
        <taxon>Sphenostylis</taxon>
    </lineage>
</organism>
<protein>
    <submittedName>
        <fullName evidence="1">Uncharacterized protein</fullName>
    </submittedName>
</protein>
<gene>
    <name evidence="1" type="ORF">AYBTSS11_LOCUS18272</name>
</gene>
<evidence type="ECO:0000313" key="2">
    <source>
        <dbReference type="Proteomes" id="UP001189624"/>
    </source>
</evidence>
<dbReference type="AlphaFoldDB" id="A0AA86VRK6"/>
<accession>A0AA86VRK6</accession>
<name>A0AA86VRK6_9FABA</name>
<dbReference type="Gramene" id="rna-AYBTSS11_LOCUS18272">
    <property type="protein sequence ID" value="CAJ1960584.1"/>
    <property type="gene ID" value="gene-AYBTSS11_LOCUS18272"/>
</dbReference>
<reference evidence="1" key="1">
    <citation type="submission" date="2023-10" db="EMBL/GenBank/DDBJ databases">
        <authorList>
            <person name="Domelevo Entfellner J.-B."/>
        </authorList>
    </citation>
    <scope>NUCLEOTIDE SEQUENCE</scope>
</reference>
<keyword evidence="2" id="KW-1185">Reference proteome</keyword>
<dbReference type="Proteomes" id="UP001189624">
    <property type="component" value="Chromosome 6"/>
</dbReference>
<evidence type="ECO:0000313" key="1">
    <source>
        <dbReference type="EMBL" id="CAJ1960584.1"/>
    </source>
</evidence>
<proteinExistence type="predicted"/>